<dbReference type="EMBL" id="MU802686">
    <property type="protein sequence ID" value="KAJ3978805.1"/>
    <property type="molecule type" value="Genomic_DNA"/>
</dbReference>
<evidence type="ECO:0000313" key="2">
    <source>
        <dbReference type="EMBL" id="KAJ3978805.1"/>
    </source>
</evidence>
<dbReference type="EMBL" id="MU802918">
    <property type="protein sequence ID" value="KAJ3978620.1"/>
    <property type="molecule type" value="Genomic_DNA"/>
</dbReference>
<gene>
    <name evidence="1" type="ORF">F5890DRAFT_1389139</name>
    <name evidence="2" type="ORF">F5890DRAFT_1397314</name>
</gene>
<dbReference type="AlphaFoldDB" id="A0AA38PNX6"/>
<evidence type="ECO:0000313" key="1">
    <source>
        <dbReference type="EMBL" id="KAJ3978620.1"/>
    </source>
</evidence>
<feature type="non-terminal residue" evidence="1">
    <location>
        <position position="52"/>
    </location>
</feature>
<proteinExistence type="predicted"/>
<accession>A0AA38PNX6</accession>
<name>A0AA38PNX6_9AGAR</name>
<dbReference type="Proteomes" id="UP001163850">
    <property type="component" value="Unassembled WGS sequence"/>
</dbReference>
<comment type="caution">
    <text evidence="1">The sequence shown here is derived from an EMBL/GenBank/DDBJ whole genome shotgun (WGS) entry which is preliminary data.</text>
</comment>
<feature type="non-terminal residue" evidence="1">
    <location>
        <position position="1"/>
    </location>
</feature>
<evidence type="ECO:0000313" key="3">
    <source>
        <dbReference type="Proteomes" id="UP001163850"/>
    </source>
</evidence>
<reference evidence="1" key="1">
    <citation type="submission" date="2022-08" db="EMBL/GenBank/DDBJ databases">
        <authorList>
            <consortium name="DOE Joint Genome Institute"/>
            <person name="Min B."/>
            <person name="Riley R."/>
            <person name="Sierra-Patev S."/>
            <person name="Naranjo-Ortiz M."/>
            <person name="Looney B."/>
            <person name="Konkel Z."/>
            <person name="Slot J.C."/>
            <person name="Sakamoto Y."/>
            <person name="Steenwyk J.L."/>
            <person name="Rokas A."/>
            <person name="Carro J."/>
            <person name="Camarero S."/>
            <person name="Ferreira P."/>
            <person name="Molpeceres G."/>
            <person name="Ruiz-Duenas F.J."/>
            <person name="Serrano A."/>
            <person name="Henrissat B."/>
            <person name="Drula E."/>
            <person name="Hughes K.W."/>
            <person name="Mata J.L."/>
            <person name="Ishikawa N.K."/>
            <person name="Vargas-Isla R."/>
            <person name="Ushijima S."/>
            <person name="Smith C.A."/>
            <person name="Ahrendt S."/>
            <person name="Andreopoulos W."/>
            <person name="He G."/>
            <person name="Labutti K."/>
            <person name="Lipzen A."/>
            <person name="Ng V."/>
            <person name="Sandor L."/>
            <person name="Barry K."/>
            <person name="Martinez A.T."/>
            <person name="Xiao Y."/>
            <person name="Gibbons J.G."/>
            <person name="Terashima K."/>
            <person name="Hibbett D.S."/>
            <person name="Grigoriev I.V."/>
        </authorList>
    </citation>
    <scope>NUCLEOTIDE SEQUENCE</scope>
    <source>
        <strain evidence="1">TFB7829</strain>
    </source>
</reference>
<protein>
    <submittedName>
        <fullName evidence="1">Uncharacterized protein</fullName>
    </submittedName>
</protein>
<sequence>KHFDVNWAWIRDAVREGELKYQYVPSALNLADIFTKSLPRAAVTEIVRGLGL</sequence>
<organism evidence="1 3">
    <name type="scientific">Lentinula detonsa</name>
    <dbReference type="NCBI Taxonomy" id="2804962"/>
    <lineage>
        <taxon>Eukaryota</taxon>
        <taxon>Fungi</taxon>
        <taxon>Dikarya</taxon>
        <taxon>Basidiomycota</taxon>
        <taxon>Agaricomycotina</taxon>
        <taxon>Agaricomycetes</taxon>
        <taxon>Agaricomycetidae</taxon>
        <taxon>Agaricales</taxon>
        <taxon>Marasmiineae</taxon>
        <taxon>Omphalotaceae</taxon>
        <taxon>Lentinula</taxon>
    </lineage>
</organism>